<evidence type="ECO:0000313" key="7">
    <source>
        <dbReference type="RefSeq" id="XP_060545237.1"/>
    </source>
</evidence>
<dbReference type="PROSITE" id="PS50041">
    <property type="entry name" value="C_TYPE_LECTIN_2"/>
    <property type="match status" value="1"/>
</dbReference>
<dbReference type="SMART" id="SM00034">
    <property type="entry name" value="CLECT"/>
    <property type="match status" value="1"/>
</dbReference>
<reference evidence="7" key="1">
    <citation type="submission" date="2025-08" db="UniProtKB">
        <authorList>
            <consortium name="RefSeq"/>
        </authorList>
    </citation>
    <scope>IDENTIFICATION</scope>
    <source>
        <tissue evidence="7">Blood</tissue>
    </source>
</reference>
<evidence type="ECO:0000259" key="5">
    <source>
        <dbReference type="PROSITE" id="PS50041"/>
    </source>
</evidence>
<dbReference type="GeneID" id="132711110"/>
<dbReference type="Pfam" id="PF00059">
    <property type="entry name" value="Lectin_C"/>
    <property type="match status" value="1"/>
</dbReference>
<evidence type="ECO:0000256" key="1">
    <source>
        <dbReference type="ARBA" id="ARBA00004613"/>
    </source>
</evidence>
<evidence type="ECO:0000256" key="2">
    <source>
        <dbReference type="ARBA" id="ARBA00022525"/>
    </source>
</evidence>
<dbReference type="InterPro" id="IPR001304">
    <property type="entry name" value="C-type_lectin-like"/>
</dbReference>
<keyword evidence="4" id="KW-0732">Signal</keyword>
<evidence type="ECO:0000256" key="3">
    <source>
        <dbReference type="ARBA" id="ARBA00023157"/>
    </source>
</evidence>
<feature type="signal peptide" evidence="4">
    <location>
        <begin position="1"/>
        <end position="20"/>
    </location>
</feature>
<dbReference type="PANTHER" id="PTHR22803">
    <property type="entry name" value="MANNOSE, PHOSPHOLIPASE, LECTIN RECEPTOR RELATED"/>
    <property type="match status" value="1"/>
</dbReference>
<dbReference type="Gene3D" id="3.10.100.10">
    <property type="entry name" value="Mannose-Binding Protein A, subunit A"/>
    <property type="match status" value="1"/>
</dbReference>
<keyword evidence="6" id="KW-1185">Reference proteome</keyword>
<accession>A0ABM3ZA41</accession>
<dbReference type="InterPro" id="IPR018378">
    <property type="entry name" value="C-type_lectin_CS"/>
</dbReference>
<dbReference type="InterPro" id="IPR016187">
    <property type="entry name" value="CTDL_fold"/>
</dbReference>
<keyword evidence="3" id="KW-1015">Disulfide bond</keyword>
<dbReference type="InterPro" id="IPR016186">
    <property type="entry name" value="C-type_lectin-like/link_sf"/>
</dbReference>
<sequence length="158" mass="18807">MGRFIFVTLGLLVVAFSIHGAEDCCCPRDWLPMNGFCYKVFEERKNWKDAETFCRKQKPGCHLASIHSMDQGADLGDYITDYLTKKDRVWIGLYDPWKNYVWEWTDRSRTDYLPWKTNQPDHFQNKEFCVEIVDFTGYLQWNDQGCTVLRPFLCQCKY</sequence>
<feature type="chain" id="PRO_5046568265" evidence="4">
    <location>
        <begin position="21"/>
        <end position="158"/>
    </location>
</feature>
<dbReference type="RefSeq" id="XP_060545237.1">
    <property type="nucleotide sequence ID" value="XM_060689254.1"/>
</dbReference>
<dbReference type="InterPro" id="IPR050111">
    <property type="entry name" value="C-type_lectin/snaclec_domain"/>
</dbReference>
<proteinExistence type="predicted"/>
<comment type="subcellular location">
    <subcellularLocation>
        <location evidence="1">Secreted</location>
    </subcellularLocation>
</comment>
<feature type="domain" description="C-type lectin" evidence="5">
    <location>
        <begin position="33"/>
        <end position="155"/>
    </location>
</feature>
<dbReference type="SUPFAM" id="SSF56436">
    <property type="entry name" value="C-type lectin-like"/>
    <property type="match status" value="1"/>
</dbReference>
<organism evidence="6 7">
    <name type="scientific">Pantherophis guttatus</name>
    <name type="common">Corn snake</name>
    <name type="synonym">Elaphe guttata</name>
    <dbReference type="NCBI Taxonomy" id="94885"/>
    <lineage>
        <taxon>Eukaryota</taxon>
        <taxon>Metazoa</taxon>
        <taxon>Chordata</taxon>
        <taxon>Craniata</taxon>
        <taxon>Vertebrata</taxon>
        <taxon>Euteleostomi</taxon>
        <taxon>Lepidosauria</taxon>
        <taxon>Squamata</taxon>
        <taxon>Bifurcata</taxon>
        <taxon>Unidentata</taxon>
        <taxon>Episquamata</taxon>
        <taxon>Toxicofera</taxon>
        <taxon>Serpentes</taxon>
        <taxon>Colubroidea</taxon>
        <taxon>Colubridae</taxon>
        <taxon>Colubrinae</taxon>
        <taxon>Pantherophis</taxon>
    </lineage>
</organism>
<gene>
    <name evidence="7" type="primary">LOC132711110</name>
</gene>
<evidence type="ECO:0000256" key="4">
    <source>
        <dbReference type="SAM" id="SignalP"/>
    </source>
</evidence>
<dbReference type="Proteomes" id="UP001652622">
    <property type="component" value="Unplaced"/>
</dbReference>
<dbReference type="PRINTS" id="PR01504">
    <property type="entry name" value="PNCREATITSAP"/>
</dbReference>
<dbReference type="PROSITE" id="PS00615">
    <property type="entry name" value="C_TYPE_LECTIN_1"/>
    <property type="match status" value="1"/>
</dbReference>
<dbReference type="CDD" id="cd03594">
    <property type="entry name" value="CLECT_REG-1_like"/>
    <property type="match status" value="1"/>
</dbReference>
<protein>
    <submittedName>
        <fullName evidence="7">C-type lectin galactose-binding isoform-like</fullName>
    </submittedName>
</protein>
<keyword evidence="2" id="KW-0964">Secreted</keyword>
<evidence type="ECO:0000313" key="6">
    <source>
        <dbReference type="Proteomes" id="UP001652622"/>
    </source>
</evidence>
<name>A0ABM3ZA41_PANGU</name>